<dbReference type="Pfam" id="PF09860">
    <property type="entry name" value="DUF2087"/>
    <property type="match status" value="1"/>
</dbReference>
<evidence type="ECO:0000313" key="2">
    <source>
        <dbReference type="EMBL" id="RLP78211.1"/>
    </source>
</evidence>
<dbReference type="OrthoDB" id="6867569at2"/>
<dbReference type="InterPro" id="IPR018656">
    <property type="entry name" value="DUF2087"/>
</dbReference>
<dbReference type="RefSeq" id="WP_121623678.1">
    <property type="nucleotide sequence ID" value="NZ_JACIIW010000009.1"/>
</dbReference>
<dbReference type="EMBL" id="RCTF01000009">
    <property type="protein sequence ID" value="RLP78211.1"/>
    <property type="molecule type" value="Genomic_DNA"/>
</dbReference>
<dbReference type="AlphaFoldDB" id="A0A3L7AF11"/>
<name>A0A3L7AF11_9HYPH</name>
<feature type="domain" description="DUF2087" evidence="1">
    <location>
        <begin position="92"/>
        <end position="162"/>
    </location>
</feature>
<evidence type="ECO:0000259" key="1">
    <source>
        <dbReference type="Pfam" id="PF09860"/>
    </source>
</evidence>
<reference evidence="2 3" key="1">
    <citation type="submission" date="2018-10" db="EMBL/GenBank/DDBJ databases">
        <title>Xanthobacter tagetidis genome sequencing and assembly.</title>
        <authorList>
            <person name="Maclea K.S."/>
            <person name="Goen A.E."/>
            <person name="Fatima S.A."/>
        </authorList>
    </citation>
    <scope>NUCLEOTIDE SEQUENCE [LARGE SCALE GENOMIC DNA]</scope>
    <source>
        <strain evidence="2 3">ATCC 700314</strain>
    </source>
</reference>
<proteinExistence type="predicted"/>
<protein>
    <submittedName>
        <fullName evidence="2">DUF2087 domain-containing protein</fullName>
    </submittedName>
</protein>
<sequence>MSRPVFPYVAEDVSALARTLGREIGAAGEKPSHVVLLNILARAAGFRNFQHLRAQYTARAHLDAAERPAPEPAPVDLTRVARTARHFDAAGRLARWPSKASQRALALWALWSRLPRGTTLAEKEVNGLLAMEHGFGDPLLLRRFLVDAGLLWRTRDGRQYRRVEQAPPGEALALIRHLGRRTAH</sequence>
<organism evidence="2 3">
    <name type="scientific">Xanthobacter tagetidis</name>
    <dbReference type="NCBI Taxonomy" id="60216"/>
    <lineage>
        <taxon>Bacteria</taxon>
        <taxon>Pseudomonadati</taxon>
        <taxon>Pseudomonadota</taxon>
        <taxon>Alphaproteobacteria</taxon>
        <taxon>Hyphomicrobiales</taxon>
        <taxon>Xanthobacteraceae</taxon>
        <taxon>Xanthobacter</taxon>
    </lineage>
</organism>
<dbReference type="Proteomes" id="UP000269692">
    <property type="component" value="Unassembled WGS sequence"/>
</dbReference>
<evidence type="ECO:0000313" key="3">
    <source>
        <dbReference type="Proteomes" id="UP000269692"/>
    </source>
</evidence>
<accession>A0A3L7AF11</accession>
<comment type="caution">
    <text evidence="2">The sequence shown here is derived from an EMBL/GenBank/DDBJ whole genome shotgun (WGS) entry which is preliminary data.</text>
</comment>
<gene>
    <name evidence="2" type="ORF">D9R14_12565</name>
</gene>
<keyword evidence="3" id="KW-1185">Reference proteome</keyword>